<protein>
    <submittedName>
        <fullName evidence="3">Mce related protein</fullName>
    </submittedName>
</protein>
<keyword evidence="1" id="KW-0812">Transmembrane</keyword>
<dbReference type="SUPFAM" id="SSF58104">
    <property type="entry name" value="Methyl-accepting chemotaxis protein (MCP) signaling domain"/>
    <property type="match status" value="1"/>
</dbReference>
<dbReference type="Pfam" id="PF02470">
    <property type="entry name" value="MlaD"/>
    <property type="match status" value="1"/>
</dbReference>
<dbReference type="EMBL" id="CP036526">
    <property type="protein sequence ID" value="QDT13232.1"/>
    <property type="molecule type" value="Genomic_DNA"/>
</dbReference>
<organism evidence="3 4">
    <name type="scientific">Stieleria marina</name>
    <dbReference type="NCBI Taxonomy" id="1930275"/>
    <lineage>
        <taxon>Bacteria</taxon>
        <taxon>Pseudomonadati</taxon>
        <taxon>Planctomycetota</taxon>
        <taxon>Planctomycetia</taxon>
        <taxon>Pirellulales</taxon>
        <taxon>Pirellulaceae</taxon>
        <taxon>Stieleria</taxon>
    </lineage>
</organism>
<sequence>MDDNKLRFGVGVLVIAAIGIGIILTFLFGAFPAVLSDEYQVTVRFDSAAGVSTNTKVLRDGVEIGRVTNVKLVEDDSEGGVQLQLAIDGTYRLSHEYIPRIGIGSVITGDAKLEFVKGDARTLARIAAEVDDPDFIRSKFTDGELYQFGDNAEDPFNMLFGLEDQVRLTMESIRGASDSIGQTGQNVNQLVGDARGTVDETQKKIDAVADEAVATLKRFQEAIIEVKDLVGDPQLKDSLQASLDRIPDVLKEAQGTFESFNKVGTQFESVGREAEGLIKEAKPIVDNLNRTVDGARSTVEGAGETLSTIDDAFKTAGRTFQSAERTIKNIERVSEPLAQNADQLVAQVMQSLRSVDRALAQVETFGSSLNNSNGTVKRLLEDDEIYWQIRRTIENVEQASARIKPILDDARIFSDKIARDPRQLGIRGAVTRRPNGMGLK</sequence>
<dbReference type="InterPro" id="IPR052336">
    <property type="entry name" value="MlaD_Phospholipid_Transporter"/>
</dbReference>
<dbReference type="AlphaFoldDB" id="A0A517P1H9"/>
<reference evidence="3 4" key="1">
    <citation type="submission" date="2019-02" db="EMBL/GenBank/DDBJ databases">
        <title>Deep-cultivation of Planctomycetes and their phenomic and genomic characterization uncovers novel biology.</title>
        <authorList>
            <person name="Wiegand S."/>
            <person name="Jogler M."/>
            <person name="Boedeker C."/>
            <person name="Pinto D."/>
            <person name="Vollmers J."/>
            <person name="Rivas-Marin E."/>
            <person name="Kohn T."/>
            <person name="Peeters S.H."/>
            <person name="Heuer A."/>
            <person name="Rast P."/>
            <person name="Oberbeckmann S."/>
            <person name="Bunk B."/>
            <person name="Jeske O."/>
            <person name="Meyerdierks A."/>
            <person name="Storesund J.E."/>
            <person name="Kallscheuer N."/>
            <person name="Luecker S."/>
            <person name="Lage O.M."/>
            <person name="Pohl T."/>
            <person name="Merkel B.J."/>
            <person name="Hornburger P."/>
            <person name="Mueller R.-W."/>
            <person name="Bruemmer F."/>
            <person name="Labrenz M."/>
            <person name="Spormann A.M."/>
            <person name="Op den Camp H."/>
            <person name="Overmann J."/>
            <person name="Amann R."/>
            <person name="Jetten M.S.M."/>
            <person name="Mascher T."/>
            <person name="Medema M.H."/>
            <person name="Devos D.P."/>
            <person name="Kaster A.-K."/>
            <person name="Ovreas L."/>
            <person name="Rohde M."/>
            <person name="Galperin M.Y."/>
            <person name="Jogler C."/>
        </authorList>
    </citation>
    <scope>NUCLEOTIDE SEQUENCE [LARGE SCALE GENOMIC DNA]</scope>
    <source>
        <strain evidence="3 4">K23_9</strain>
    </source>
</reference>
<keyword evidence="1" id="KW-0472">Membrane</keyword>
<gene>
    <name evidence="3" type="ORF">K239x_52490</name>
</gene>
<dbReference type="Gene3D" id="1.20.58.60">
    <property type="match status" value="1"/>
</dbReference>
<evidence type="ECO:0000256" key="1">
    <source>
        <dbReference type="SAM" id="Phobius"/>
    </source>
</evidence>
<dbReference type="PANTHER" id="PTHR33371:SF4">
    <property type="entry name" value="INTERMEMBRANE PHOSPHOLIPID TRANSPORT SYSTEM BINDING PROTEIN MLAD"/>
    <property type="match status" value="1"/>
</dbReference>
<evidence type="ECO:0000313" key="3">
    <source>
        <dbReference type="EMBL" id="QDT13232.1"/>
    </source>
</evidence>
<evidence type="ECO:0000259" key="2">
    <source>
        <dbReference type="Pfam" id="PF02470"/>
    </source>
</evidence>
<dbReference type="OrthoDB" id="260338at2"/>
<name>A0A517P1H9_9BACT</name>
<keyword evidence="1" id="KW-1133">Transmembrane helix</keyword>
<dbReference type="RefSeq" id="WP_145421003.1">
    <property type="nucleotide sequence ID" value="NZ_CP036526.1"/>
</dbReference>
<dbReference type="PANTHER" id="PTHR33371">
    <property type="entry name" value="INTERMEMBRANE PHOSPHOLIPID TRANSPORT SYSTEM BINDING PROTEIN MLAD-RELATED"/>
    <property type="match status" value="1"/>
</dbReference>
<feature type="transmembrane region" description="Helical" evidence="1">
    <location>
        <begin position="12"/>
        <end position="35"/>
    </location>
</feature>
<keyword evidence="4" id="KW-1185">Reference proteome</keyword>
<dbReference type="Proteomes" id="UP000319817">
    <property type="component" value="Chromosome"/>
</dbReference>
<evidence type="ECO:0000313" key="4">
    <source>
        <dbReference type="Proteomes" id="UP000319817"/>
    </source>
</evidence>
<accession>A0A517P1H9</accession>
<dbReference type="InterPro" id="IPR003399">
    <property type="entry name" value="Mce/MlaD"/>
</dbReference>
<feature type="domain" description="Mce/MlaD" evidence="2">
    <location>
        <begin position="38"/>
        <end position="117"/>
    </location>
</feature>
<proteinExistence type="predicted"/>